<feature type="domain" description="Reverse transcriptase Ty1/copia-type" evidence="1">
    <location>
        <begin position="8"/>
        <end position="64"/>
    </location>
</feature>
<protein>
    <recommendedName>
        <fullName evidence="1">Reverse transcriptase Ty1/copia-type domain-containing protein</fullName>
    </recommendedName>
</protein>
<dbReference type="CDD" id="cd09272">
    <property type="entry name" value="RNase_HI_RT_Ty1"/>
    <property type="match status" value="1"/>
</dbReference>
<dbReference type="AlphaFoldDB" id="A0A438FSY0"/>
<dbReference type="InterPro" id="IPR013103">
    <property type="entry name" value="RVT_2"/>
</dbReference>
<evidence type="ECO:0000313" key="3">
    <source>
        <dbReference type="Proteomes" id="UP000288805"/>
    </source>
</evidence>
<name>A0A438FSY0_VITVI</name>
<proteinExistence type="predicted"/>
<accession>A0A438FSY0</accession>
<dbReference type="Proteomes" id="UP000288805">
    <property type="component" value="Unassembled WGS sequence"/>
</dbReference>
<dbReference type="EMBL" id="QGNW01000751">
    <property type="protein sequence ID" value="RVW63062.1"/>
    <property type="molecule type" value="Genomic_DNA"/>
</dbReference>
<organism evidence="2 3">
    <name type="scientific">Vitis vinifera</name>
    <name type="common">Grape</name>
    <dbReference type="NCBI Taxonomy" id="29760"/>
    <lineage>
        <taxon>Eukaryota</taxon>
        <taxon>Viridiplantae</taxon>
        <taxon>Streptophyta</taxon>
        <taxon>Embryophyta</taxon>
        <taxon>Tracheophyta</taxon>
        <taxon>Spermatophyta</taxon>
        <taxon>Magnoliopsida</taxon>
        <taxon>eudicotyledons</taxon>
        <taxon>Gunneridae</taxon>
        <taxon>Pentapetalae</taxon>
        <taxon>rosids</taxon>
        <taxon>Vitales</taxon>
        <taxon>Vitaceae</taxon>
        <taxon>Viteae</taxon>
        <taxon>Vitis</taxon>
    </lineage>
</organism>
<dbReference type="Pfam" id="PF07727">
    <property type="entry name" value="RVT_2"/>
    <property type="match status" value="1"/>
</dbReference>
<gene>
    <name evidence="2" type="ORF">CK203_063243</name>
</gene>
<evidence type="ECO:0000259" key="1">
    <source>
        <dbReference type="Pfam" id="PF07727"/>
    </source>
</evidence>
<comment type="caution">
    <text evidence="2">The sequence shown here is derived from an EMBL/GenBank/DDBJ whole genome shotgun (WGS) entry which is preliminary data.</text>
</comment>
<reference evidence="2 3" key="1">
    <citation type="journal article" date="2018" name="PLoS Genet.">
        <title>Population sequencing reveals clonal diversity and ancestral inbreeding in the grapevine cultivar Chardonnay.</title>
        <authorList>
            <person name="Roach M.J."/>
            <person name="Johnson D.L."/>
            <person name="Bohlmann J."/>
            <person name="van Vuuren H.J."/>
            <person name="Jones S.J."/>
            <person name="Pretorius I.S."/>
            <person name="Schmidt S.A."/>
            <person name="Borneman A.R."/>
        </authorList>
    </citation>
    <scope>NUCLEOTIDE SEQUENCE [LARGE SCALE GENOMIC DNA]</scope>
    <source>
        <strain evidence="3">cv. Chardonnay</strain>
        <tissue evidence="2">Leaf</tissue>
    </source>
</reference>
<evidence type="ECO:0000313" key="2">
    <source>
        <dbReference type="EMBL" id="RVW63062.1"/>
    </source>
</evidence>
<sequence>MPQDSKTYGVDYMETLSPIAKLNIVRVILSLAANLDWPLLPFDIKNKFLHSDLKEEIYMDIPPRAILITLFLKRRQGKVTTLIVYVDDMIIIGNDTEEIAKLAEKIVDKIGFPPNYEMNLLCDNKAAIDIAHNTVQDNQTKHVEVDRHFIKQNLEAKIILFPFVKSEDQLVNILTKAVCYKIFYNPLDKLGISDIYAPT</sequence>